<evidence type="ECO:0000313" key="1">
    <source>
        <dbReference type="EMBL" id="VDP07420.1"/>
    </source>
</evidence>
<dbReference type="AlphaFoldDB" id="A0A183IPF5"/>
<reference evidence="1 2" key="2">
    <citation type="submission" date="2018-11" db="EMBL/GenBank/DDBJ databases">
        <authorList>
            <consortium name="Pathogen Informatics"/>
        </authorList>
    </citation>
    <scope>NUCLEOTIDE SEQUENCE [LARGE SCALE GENOMIC DNA]</scope>
</reference>
<evidence type="ECO:0000313" key="3">
    <source>
        <dbReference type="WBParaSite" id="SBAD_0000572401-mRNA-1"/>
    </source>
</evidence>
<gene>
    <name evidence="1" type="ORF">SBAD_LOCUS5502</name>
</gene>
<organism evidence="3">
    <name type="scientific">Soboliphyme baturini</name>
    <dbReference type="NCBI Taxonomy" id="241478"/>
    <lineage>
        <taxon>Eukaryota</taxon>
        <taxon>Metazoa</taxon>
        <taxon>Ecdysozoa</taxon>
        <taxon>Nematoda</taxon>
        <taxon>Enoplea</taxon>
        <taxon>Dorylaimia</taxon>
        <taxon>Dioctophymatida</taxon>
        <taxon>Dioctophymatoidea</taxon>
        <taxon>Soboliphymatidae</taxon>
        <taxon>Soboliphyme</taxon>
    </lineage>
</organism>
<reference evidence="3" key="1">
    <citation type="submission" date="2016-06" db="UniProtKB">
        <authorList>
            <consortium name="WormBaseParasite"/>
        </authorList>
    </citation>
    <scope>IDENTIFICATION</scope>
</reference>
<evidence type="ECO:0000313" key="2">
    <source>
        <dbReference type="Proteomes" id="UP000270296"/>
    </source>
</evidence>
<dbReference type="EMBL" id="UZAM01009036">
    <property type="protein sequence ID" value="VDP07420.1"/>
    <property type="molecule type" value="Genomic_DNA"/>
</dbReference>
<dbReference type="WBParaSite" id="SBAD_0000572401-mRNA-1">
    <property type="protein sequence ID" value="SBAD_0000572401-mRNA-1"/>
    <property type="gene ID" value="SBAD_0000572401"/>
</dbReference>
<name>A0A183IPF5_9BILA</name>
<protein>
    <submittedName>
        <fullName evidence="1 3">Uncharacterized protein</fullName>
    </submittedName>
</protein>
<proteinExistence type="predicted"/>
<keyword evidence="2" id="KW-1185">Reference proteome</keyword>
<dbReference type="Proteomes" id="UP000270296">
    <property type="component" value="Unassembled WGS sequence"/>
</dbReference>
<accession>A0A183IPF5</accession>
<sequence>MQRPVPKMRDRWRSFGRMSRLLRSFQRRICQIR</sequence>